<accession>A0A382FFW1</accession>
<protein>
    <submittedName>
        <fullName evidence="1">Uncharacterized protein</fullName>
    </submittedName>
</protein>
<name>A0A382FFW1_9ZZZZ</name>
<sequence>MKPFVGLNGTKHSSFVQGHFFKPLTNKIVQLVIIQFFKTATRLPGIAFIPTRFQPAQVASICLGSRTNTVLTSQLHQHFNPARFLRDAFDHLPEQVRHFLFFDQNMPYLNLMRCARHATSLG</sequence>
<dbReference type="AlphaFoldDB" id="A0A382FFW1"/>
<reference evidence="1" key="1">
    <citation type="submission" date="2018-05" db="EMBL/GenBank/DDBJ databases">
        <authorList>
            <person name="Lanie J.A."/>
            <person name="Ng W.-L."/>
            <person name="Kazmierczak K.M."/>
            <person name="Andrzejewski T.M."/>
            <person name="Davidsen T.M."/>
            <person name="Wayne K.J."/>
            <person name="Tettelin H."/>
            <person name="Glass J.I."/>
            <person name="Rusch D."/>
            <person name="Podicherti R."/>
            <person name="Tsui H.-C.T."/>
            <person name="Winkler M.E."/>
        </authorList>
    </citation>
    <scope>NUCLEOTIDE SEQUENCE</scope>
</reference>
<organism evidence="1">
    <name type="scientific">marine metagenome</name>
    <dbReference type="NCBI Taxonomy" id="408172"/>
    <lineage>
        <taxon>unclassified sequences</taxon>
        <taxon>metagenomes</taxon>
        <taxon>ecological metagenomes</taxon>
    </lineage>
</organism>
<proteinExistence type="predicted"/>
<evidence type="ECO:0000313" key="1">
    <source>
        <dbReference type="EMBL" id="SVB61113.1"/>
    </source>
</evidence>
<gene>
    <name evidence="1" type="ORF">METZ01_LOCUS213967</name>
</gene>
<dbReference type="EMBL" id="UINC01049393">
    <property type="protein sequence ID" value="SVB61113.1"/>
    <property type="molecule type" value="Genomic_DNA"/>
</dbReference>